<evidence type="ECO:0000256" key="2">
    <source>
        <dbReference type="ARBA" id="ARBA00022729"/>
    </source>
</evidence>
<dbReference type="SMART" id="SM00236">
    <property type="entry name" value="fCBD"/>
    <property type="match status" value="1"/>
</dbReference>
<organism evidence="7 8">
    <name type="scientific">Orbilia ellipsospora</name>
    <dbReference type="NCBI Taxonomy" id="2528407"/>
    <lineage>
        <taxon>Eukaryota</taxon>
        <taxon>Fungi</taxon>
        <taxon>Dikarya</taxon>
        <taxon>Ascomycota</taxon>
        <taxon>Pezizomycotina</taxon>
        <taxon>Orbiliomycetes</taxon>
        <taxon>Orbiliales</taxon>
        <taxon>Orbiliaceae</taxon>
        <taxon>Orbilia</taxon>
    </lineage>
</organism>
<feature type="chain" id="PRO_5043765661" description="CBM1 domain-containing protein" evidence="5">
    <location>
        <begin position="22"/>
        <end position="549"/>
    </location>
</feature>
<evidence type="ECO:0000256" key="4">
    <source>
        <dbReference type="SAM" id="MobiDB-lite"/>
    </source>
</evidence>
<evidence type="ECO:0000256" key="5">
    <source>
        <dbReference type="SAM" id="SignalP"/>
    </source>
</evidence>
<dbReference type="GO" id="GO:0004348">
    <property type="term" value="F:glucosylceramidase activity"/>
    <property type="evidence" value="ECO:0007669"/>
    <property type="project" value="InterPro"/>
</dbReference>
<evidence type="ECO:0000313" key="8">
    <source>
        <dbReference type="Proteomes" id="UP001365542"/>
    </source>
</evidence>
<keyword evidence="2 5" id="KW-0732">Signal</keyword>
<accession>A0AAV9X9X8</accession>
<dbReference type="PROSITE" id="PS00562">
    <property type="entry name" value="CBM1_1"/>
    <property type="match status" value="1"/>
</dbReference>
<reference evidence="7 8" key="1">
    <citation type="submission" date="2019-10" db="EMBL/GenBank/DDBJ databases">
        <authorList>
            <person name="Palmer J.M."/>
        </authorList>
    </citation>
    <scope>NUCLEOTIDE SEQUENCE [LARGE SCALE GENOMIC DNA]</scope>
    <source>
        <strain evidence="7 8">TWF694</strain>
    </source>
</reference>
<evidence type="ECO:0000256" key="3">
    <source>
        <dbReference type="ARBA" id="ARBA00022801"/>
    </source>
</evidence>
<dbReference type="SUPFAM" id="SSF57180">
    <property type="entry name" value="Cellulose-binding domain"/>
    <property type="match status" value="1"/>
</dbReference>
<comment type="caution">
    <text evidence="7">The sequence shown here is derived from an EMBL/GenBank/DDBJ whole genome shotgun (WGS) entry which is preliminary data.</text>
</comment>
<dbReference type="InterPro" id="IPR035971">
    <property type="entry name" value="CBD_sf"/>
</dbReference>
<proteinExistence type="inferred from homology"/>
<dbReference type="AlphaFoldDB" id="A0AAV9X9X8"/>
<dbReference type="EMBL" id="JAVHJO010000007">
    <property type="protein sequence ID" value="KAK6538436.1"/>
    <property type="molecule type" value="Genomic_DNA"/>
</dbReference>
<dbReference type="Pfam" id="PF00734">
    <property type="entry name" value="CBM_1"/>
    <property type="match status" value="1"/>
</dbReference>
<dbReference type="InterPro" id="IPR000254">
    <property type="entry name" value="CBD"/>
</dbReference>
<dbReference type="InterPro" id="IPR013780">
    <property type="entry name" value="Glyco_hydro_b"/>
</dbReference>
<dbReference type="GO" id="GO:0005576">
    <property type="term" value="C:extracellular region"/>
    <property type="evidence" value="ECO:0007669"/>
    <property type="project" value="InterPro"/>
</dbReference>
<evidence type="ECO:0000313" key="7">
    <source>
        <dbReference type="EMBL" id="KAK6538436.1"/>
    </source>
</evidence>
<protein>
    <recommendedName>
        <fullName evidence="6">CBM1 domain-containing protein</fullName>
    </recommendedName>
</protein>
<dbReference type="InterPro" id="IPR017853">
    <property type="entry name" value="GH"/>
</dbReference>
<evidence type="ECO:0000256" key="1">
    <source>
        <dbReference type="ARBA" id="ARBA00005382"/>
    </source>
</evidence>
<evidence type="ECO:0000259" key="6">
    <source>
        <dbReference type="PROSITE" id="PS51164"/>
    </source>
</evidence>
<dbReference type="Gene3D" id="2.60.40.1180">
    <property type="entry name" value="Golgi alpha-mannosidase II"/>
    <property type="match status" value="1"/>
</dbReference>
<comment type="similarity">
    <text evidence="1">Belongs to the glycosyl hydrolase 30 family.</text>
</comment>
<feature type="region of interest" description="Disordered" evidence="4">
    <location>
        <begin position="469"/>
        <end position="491"/>
    </location>
</feature>
<keyword evidence="8" id="KW-1185">Reference proteome</keyword>
<dbReference type="PROSITE" id="PS51164">
    <property type="entry name" value="CBM1_2"/>
    <property type="match status" value="1"/>
</dbReference>
<dbReference type="Pfam" id="PF17189">
    <property type="entry name" value="Glyco_hydro_30C"/>
    <property type="match status" value="1"/>
</dbReference>
<dbReference type="SUPFAM" id="SSF51445">
    <property type="entry name" value="(Trans)glycosidases"/>
    <property type="match status" value="1"/>
</dbReference>
<keyword evidence="3" id="KW-0378">Hydrolase</keyword>
<dbReference type="PANTHER" id="PTHR11069:SF23">
    <property type="entry name" value="LYSOSOMAL ACID GLUCOSYLCERAMIDASE"/>
    <property type="match status" value="1"/>
</dbReference>
<gene>
    <name evidence="7" type="ORF">TWF694_010021</name>
</gene>
<dbReference type="InterPro" id="IPR039514">
    <property type="entry name" value="6GAL-like"/>
</dbReference>
<feature type="domain" description="CBM1" evidence="6">
    <location>
        <begin position="513"/>
        <end position="549"/>
    </location>
</feature>
<dbReference type="InterPro" id="IPR001139">
    <property type="entry name" value="Glyco_hydro_30"/>
</dbReference>
<dbReference type="GO" id="GO:0006680">
    <property type="term" value="P:glucosylceramide catabolic process"/>
    <property type="evidence" value="ECO:0007669"/>
    <property type="project" value="TreeGrafter"/>
</dbReference>
<dbReference type="Pfam" id="PF14587">
    <property type="entry name" value="Glyco_hydr_30_2"/>
    <property type="match status" value="1"/>
</dbReference>
<dbReference type="GO" id="GO:0005975">
    <property type="term" value="P:carbohydrate metabolic process"/>
    <property type="evidence" value="ECO:0007669"/>
    <property type="project" value="InterPro"/>
</dbReference>
<dbReference type="InterPro" id="IPR033452">
    <property type="entry name" value="GH30_C"/>
</dbReference>
<dbReference type="PANTHER" id="PTHR11069">
    <property type="entry name" value="GLUCOSYLCERAMIDASE"/>
    <property type="match status" value="1"/>
</dbReference>
<feature type="signal peptide" evidence="5">
    <location>
        <begin position="1"/>
        <end position="21"/>
    </location>
</feature>
<dbReference type="Proteomes" id="UP001365542">
    <property type="component" value="Unassembled WGS sequence"/>
</dbReference>
<dbReference type="Gene3D" id="3.20.20.80">
    <property type="entry name" value="Glycosidases"/>
    <property type="match status" value="1"/>
</dbReference>
<dbReference type="GO" id="GO:0016020">
    <property type="term" value="C:membrane"/>
    <property type="evidence" value="ECO:0007669"/>
    <property type="project" value="GOC"/>
</dbReference>
<name>A0AAV9X9X8_9PEZI</name>
<sequence>MPKAMFYKSLIAAALTASTSAQTAITVNVGTTYQTMDGFGFSQAFGRATEFKTASATIQKQALDLLFSTTTGAGFSIIRNRIGSGGSGDSILPTSPGSPSGTPKYVWDNDDKGQVWFSQQAKSYGVTTVYADAWSAPGFMKTSGSEASPGYLCGTTGHTCSSGDWRQAYANFLVQYVKYYASIGITVTHLGFLNEPDYQPSYSQMQISSNAQEAINFIPILYNTVQSAGLAVLPKLTCCDAVGWPTQRTFTTALVNAGSTQYLGTITGHAYSGDLTSPITNTNLPKWNTEAGPLSDRFITTWYASGAAAEGFTWANKLAVGVVNAGLSGYLFWEGFENMQQQSAAHLVDTDGSKAIPNAILWAFAMWSRYIRPGAVRVGTTGSISNVIIGAFQNTDGSVVVVFTNSGTSAQSAKVSFGTGFTPVSAAAYVTNQGTNFQSTTSTLSGGAVTVSVPARGVVTVKITGNTGSSGTTTTSTTTTLTSTTTTSRTTTTSSRVTTTTPVLVSTTTASSCSQPQWSQCGGIGFTGCKTCASGLTCQALNDYYSQCL</sequence>
<dbReference type="SUPFAM" id="SSF51011">
    <property type="entry name" value="Glycosyl hydrolase domain"/>
    <property type="match status" value="1"/>
</dbReference>
<dbReference type="GO" id="GO:0030248">
    <property type="term" value="F:cellulose binding"/>
    <property type="evidence" value="ECO:0007669"/>
    <property type="project" value="InterPro"/>
</dbReference>